<keyword evidence="2" id="KW-0732">Signal</keyword>
<feature type="chain" id="PRO_5037090559" description="Choice-of-anchor A family protein" evidence="2">
    <location>
        <begin position="27"/>
        <end position="406"/>
    </location>
</feature>
<feature type="signal peptide" evidence="2">
    <location>
        <begin position="1"/>
        <end position="26"/>
    </location>
</feature>
<proteinExistence type="predicted"/>
<protein>
    <recommendedName>
        <fullName evidence="5">Choice-of-anchor A family protein</fullName>
    </recommendedName>
</protein>
<comment type="caution">
    <text evidence="3">The sequence shown here is derived from an EMBL/GenBank/DDBJ whole genome shotgun (WGS) entry which is preliminary data.</text>
</comment>
<keyword evidence="1" id="KW-1133">Transmembrane helix</keyword>
<gene>
    <name evidence="3" type="ORF">JF922_08055</name>
</gene>
<keyword evidence="1" id="KW-0472">Membrane</keyword>
<evidence type="ECO:0000313" key="4">
    <source>
        <dbReference type="Proteomes" id="UP000612893"/>
    </source>
</evidence>
<evidence type="ECO:0000256" key="1">
    <source>
        <dbReference type="SAM" id="Phobius"/>
    </source>
</evidence>
<dbReference type="RefSeq" id="WP_338200733.1">
    <property type="nucleotide sequence ID" value="NZ_JAEKNR010000090.1"/>
</dbReference>
<evidence type="ECO:0008006" key="5">
    <source>
        <dbReference type="Google" id="ProtNLM"/>
    </source>
</evidence>
<dbReference type="EMBL" id="JAEKNR010000090">
    <property type="protein sequence ID" value="MBJ7598027.1"/>
    <property type="molecule type" value="Genomic_DNA"/>
</dbReference>
<dbReference type="Proteomes" id="UP000612893">
    <property type="component" value="Unassembled WGS sequence"/>
</dbReference>
<keyword evidence="1" id="KW-0812">Transmembrane</keyword>
<dbReference type="AlphaFoldDB" id="A0A934ND40"/>
<reference evidence="3" key="1">
    <citation type="submission" date="2020-10" db="EMBL/GenBank/DDBJ databases">
        <title>Ca. Dormibacterota MAGs.</title>
        <authorList>
            <person name="Montgomery K."/>
        </authorList>
    </citation>
    <scope>NUCLEOTIDE SEQUENCE [LARGE SCALE GENOMIC DNA]</scope>
    <source>
        <strain evidence="3">SC8812_S17_10</strain>
    </source>
</reference>
<name>A0A934ND40_9BACT</name>
<evidence type="ECO:0000313" key="3">
    <source>
        <dbReference type="EMBL" id="MBJ7598027.1"/>
    </source>
</evidence>
<organism evidence="3 4">
    <name type="scientific">Candidatus Nephthysia bennettiae</name>
    <dbReference type="NCBI Taxonomy" id="3127016"/>
    <lineage>
        <taxon>Bacteria</taxon>
        <taxon>Bacillati</taxon>
        <taxon>Candidatus Dormiibacterota</taxon>
        <taxon>Candidatus Dormibacteria</taxon>
        <taxon>Candidatus Dormibacterales</taxon>
        <taxon>Candidatus Dormibacteraceae</taxon>
        <taxon>Candidatus Nephthysia</taxon>
    </lineage>
</organism>
<sequence length="406" mass="41055">MKKPLVTLSLTLAVALTALTASTALAASKTWAATGSGSANWTTPANWVGGTAPVAGDDLTFPVSNGTLTTKTSNNYPAGTSFNSLTLNGGYSVTGNGFNLDGVNPTTALKIGAGQKPMIQTGAIFMHNTNANGTTTISLGAGSILNMPGTPQLTVGDTPPNVTNLVLSGGAQSWVNGPGSLDFDTFHLMGSTTLIARLLIQNPNTPGTFITDPGTSINTAPTGGASITSSSSITINGNLLEAVSSPSTGGLDFTGPVTFGSASTITWEAFNSNVDNVINFNQSVNLSPATFSIALPPGFQPYAPNAVYPVITSEGAAFTAATQFGNMKEGATQTVAGFTFKAEYNIPDPGDFRLVVSGGATAPPSPPATGHASPSPAAPSLPLGVLFGLAGLLLVIGTATYYYRRP</sequence>
<feature type="transmembrane region" description="Helical" evidence="1">
    <location>
        <begin position="381"/>
        <end position="403"/>
    </location>
</feature>
<keyword evidence="4" id="KW-1185">Reference proteome</keyword>
<evidence type="ECO:0000256" key="2">
    <source>
        <dbReference type="SAM" id="SignalP"/>
    </source>
</evidence>
<accession>A0A934ND40</accession>